<organism evidence="1 2">
    <name type="scientific">Escherichia phage Halfdan</name>
    <dbReference type="NCBI Taxonomy" id="2234092"/>
    <lineage>
        <taxon>Viruses</taxon>
        <taxon>Duplodnaviria</taxon>
        <taxon>Heunggongvirae</taxon>
        <taxon>Uroviricota</taxon>
        <taxon>Caudoviricetes</taxon>
        <taxon>Halfdanvirus</taxon>
        <taxon>Halfdanvirus halfdan</taxon>
    </lineage>
</organism>
<evidence type="ECO:0000313" key="2">
    <source>
        <dbReference type="Proteomes" id="UP000252726"/>
    </source>
</evidence>
<dbReference type="EMBL" id="MH362766">
    <property type="protein sequence ID" value="AXC34258.1"/>
    <property type="molecule type" value="Genomic_DNA"/>
</dbReference>
<evidence type="ECO:0000313" key="1">
    <source>
        <dbReference type="EMBL" id="AXC34258.1"/>
    </source>
</evidence>
<accession>A0A2Z5H523</accession>
<protein>
    <submittedName>
        <fullName evidence="1">Uncharacterized protein</fullName>
    </submittedName>
</protein>
<name>A0A2Z5H523_9CAUD</name>
<dbReference type="RefSeq" id="YP_010731729.1">
    <property type="nucleotide sequence ID" value="NC_072811.1"/>
</dbReference>
<keyword evidence="2" id="KW-1185">Reference proteome</keyword>
<dbReference type="Proteomes" id="UP000252726">
    <property type="component" value="Segment"/>
</dbReference>
<sequence>MRNFPQFDEKVVRPVYFVEISFESGPFLANTSDRNITVGGKLYYGVGSLGRIGDYTTTNGVTATALKLTLTNIPSTMTGDVVNENTRNKPIKVSIALVDKNNQLVTGLITWFNGTIDSLTVDLGQVVSVAASASSRLINWARSVNSRYTNEDQQAKYPNDKGFKFIASMPTLKVRWGS</sequence>
<proteinExistence type="predicted"/>
<dbReference type="KEGG" id="vg:79513850"/>
<reference evidence="2" key="1">
    <citation type="submission" date="2018-05" db="EMBL/GenBank/DDBJ databases">
        <title>Exploring Bacteriophages for Innovative Applications.</title>
        <authorList>
            <person name="Olsen N.S."/>
            <person name="Kot W."/>
            <person name="Hansen L.H."/>
        </authorList>
    </citation>
    <scope>NUCLEOTIDE SEQUENCE [LARGE SCALE GENOMIC DNA]</scope>
</reference>
<dbReference type="GeneID" id="79513850"/>